<gene>
    <name evidence="2" type="ORF">JX265_003741</name>
</gene>
<evidence type="ECO:0000313" key="2">
    <source>
        <dbReference type="EMBL" id="KAI1877733.1"/>
    </source>
</evidence>
<evidence type="ECO:0000313" key="3">
    <source>
        <dbReference type="Proteomes" id="UP000829685"/>
    </source>
</evidence>
<feature type="chain" id="PRO_5040222667" evidence="1">
    <location>
        <begin position="21"/>
        <end position="233"/>
    </location>
</feature>
<sequence length="233" mass="24879">MSRSFVTVTLVSLLAGAGLAAPHIELNTRDKWVPCPSRQEYKDVVVSAPYYGDWVLANAIECTSGDQNNCEIVNGYSHTVTVEKSVSGSFTGGLDLGKIASAGFDAGFSYGWSTSDETAIGTTQICPTGGITCSAAAHPRLVKTTGKVRTQQYGRSDCTLGTDWSDFTVVAPSMVKIDDKTSKPEVGFDICMKTCYNTSGNFPDSCPDVQSGKIKIAYCPNYPPAGHYPWGNL</sequence>
<dbReference type="EMBL" id="JAFIMR010000006">
    <property type="protein sequence ID" value="KAI1877733.1"/>
    <property type="molecule type" value="Genomic_DNA"/>
</dbReference>
<comment type="caution">
    <text evidence="2">The sequence shown here is derived from an EMBL/GenBank/DDBJ whole genome shotgun (WGS) entry which is preliminary data.</text>
</comment>
<organism evidence="2 3">
    <name type="scientific">Neoarthrinium moseri</name>
    <dbReference type="NCBI Taxonomy" id="1658444"/>
    <lineage>
        <taxon>Eukaryota</taxon>
        <taxon>Fungi</taxon>
        <taxon>Dikarya</taxon>
        <taxon>Ascomycota</taxon>
        <taxon>Pezizomycotina</taxon>
        <taxon>Sordariomycetes</taxon>
        <taxon>Xylariomycetidae</taxon>
        <taxon>Amphisphaeriales</taxon>
        <taxon>Apiosporaceae</taxon>
        <taxon>Neoarthrinium</taxon>
    </lineage>
</organism>
<feature type="signal peptide" evidence="1">
    <location>
        <begin position="1"/>
        <end position="20"/>
    </location>
</feature>
<reference evidence="2" key="1">
    <citation type="submission" date="2021-03" db="EMBL/GenBank/DDBJ databases">
        <title>Revisited historic fungal species revealed as producer of novel bioactive compounds through whole genome sequencing and comparative genomics.</title>
        <authorList>
            <person name="Vignolle G.A."/>
            <person name="Hochenegger N."/>
            <person name="Mach R.L."/>
            <person name="Mach-Aigner A.R."/>
            <person name="Javad Rahimi M."/>
            <person name="Salim K.A."/>
            <person name="Chan C.M."/>
            <person name="Lim L.B.L."/>
            <person name="Cai F."/>
            <person name="Druzhinina I.S."/>
            <person name="U'Ren J.M."/>
            <person name="Derntl C."/>
        </authorList>
    </citation>
    <scope>NUCLEOTIDE SEQUENCE</scope>
    <source>
        <strain evidence="2">TUCIM 5799</strain>
    </source>
</reference>
<name>A0A9P9WSM8_9PEZI</name>
<dbReference type="OrthoDB" id="4743760at2759"/>
<dbReference type="AlphaFoldDB" id="A0A9P9WSM8"/>
<accession>A0A9P9WSM8</accession>
<dbReference type="Proteomes" id="UP000829685">
    <property type="component" value="Unassembled WGS sequence"/>
</dbReference>
<keyword evidence="3" id="KW-1185">Reference proteome</keyword>
<proteinExistence type="predicted"/>
<evidence type="ECO:0000256" key="1">
    <source>
        <dbReference type="SAM" id="SignalP"/>
    </source>
</evidence>
<keyword evidence="1" id="KW-0732">Signal</keyword>
<protein>
    <submittedName>
        <fullName evidence="2">Uncharacterized protein</fullName>
    </submittedName>
</protein>